<proteinExistence type="predicted"/>
<organism evidence="1 2">
    <name type="scientific">Grus japonensis</name>
    <name type="common">Japanese crane</name>
    <name type="synonym">Red-crowned crane</name>
    <dbReference type="NCBI Taxonomy" id="30415"/>
    <lineage>
        <taxon>Eukaryota</taxon>
        <taxon>Metazoa</taxon>
        <taxon>Chordata</taxon>
        <taxon>Craniata</taxon>
        <taxon>Vertebrata</taxon>
        <taxon>Euteleostomi</taxon>
        <taxon>Archelosauria</taxon>
        <taxon>Archosauria</taxon>
        <taxon>Dinosauria</taxon>
        <taxon>Saurischia</taxon>
        <taxon>Theropoda</taxon>
        <taxon>Coelurosauria</taxon>
        <taxon>Aves</taxon>
        <taxon>Neognathae</taxon>
        <taxon>Neoaves</taxon>
        <taxon>Gruiformes</taxon>
        <taxon>Gruidae</taxon>
        <taxon>Grus</taxon>
    </lineage>
</organism>
<accession>A0ABC9W6S4</accession>
<comment type="caution">
    <text evidence="1">The sequence shown here is derived from an EMBL/GenBank/DDBJ whole genome shotgun (WGS) entry which is preliminary data.</text>
</comment>
<name>A0ABC9W6S4_GRUJA</name>
<sequence>MGPAPVAQAFQEPYQKNMKFIFAIQAGMGKSFFVENPFKKIRAQLGDLPVGHKTVRLMESEIDFQFLLEELLSVEEFPTETQPTVFHIDVSPAVKVFVSVVEHGVSKTS</sequence>
<reference evidence="1 2" key="1">
    <citation type="submission" date="2024-06" db="EMBL/GenBank/DDBJ databases">
        <title>The draft genome of Grus japonensis, version 3.</title>
        <authorList>
            <person name="Nabeshima K."/>
            <person name="Suzuki S."/>
            <person name="Onuma M."/>
        </authorList>
    </citation>
    <scope>NUCLEOTIDE SEQUENCE [LARGE SCALE GENOMIC DNA]</scope>
    <source>
        <strain evidence="1 2">451A</strain>
    </source>
</reference>
<gene>
    <name evidence="1" type="ORF">GRJ2_000516000</name>
</gene>
<keyword evidence="2" id="KW-1185">Reference proteome</keyword>
<dbReference type="Proteomes" id="UP001623348">
    <property type="component" value="Unassembled WGS sequence"/>
</dbReference>
<evidence type="ECO:0000313" key="1">
    <source>
        <dbReference type="EMBL" id="GAB0180507.1"/>
    </source>
</evidence>
<evidence type="ECO:0000313" key="2">
    <source>
        <dbReference type="Proteomes" id="UP001623348"/>
    </source>
</evidence>
<protein>
    <submittedName>
        <fullName evidence="1">E3 ubiquitin-protein ligase rnf213-alpha-like</fullName>
    </submittedName>
</protein>
<dbReference type="EMBL" id="BAAFJT010000001">
    <property type="protein sequence ID" value="GAB0180507.1"/>
    <property type="molecule type" value="Genomic_DNA"/>
</dbReference>
<dbReference type="AlphaFoldDB" id="A0ABC9W6S4"/>